<evidence type="ECO:0000313" key="3">
    <source>
        <dbReference type="EMBL" id="OLP85605.1"/>
    </source>
</evidence>
<keyword evidence="4" id="KW-1185">Reference proteome</keyword>
<reference evidence="3 4" key="1">
    <citation type="submission" date="2016-02" db="EMBL/GenBank/DDBJ databases">
        <title>Genome analysis of coral dinoflagellate symbionts highlights evolutionary adaptations to a symbiotic lifestyle.</title>
        <authorList>
            <person name="Aranda M."/>
            <person name="Li Y."/>
            <person name="Liew Y.J."/>
            <person name="Baumgarten S."/>
            <person name="Simakov O."/>
            <person name="Wilson M."/>
            <person name="Piel J."/>
            <person name="Ashoor H."/>
            <person name="Bougouffa S."/>
            <person name="Bajic V.B."/>
            <person name="Ryu T."/>
            <person name="Ravasi T."/>
            <person name="Bayer T."/>
            <person name="Micklem G."/>
            <person name="Kim H."/>
            <person name="Bhak J."/>
            <person name="Lajeunesse T.C."/>
            <person name="Voolstra C.R."/>
        </authorList>
    </citation>
    <scope>NUCLEOTIDE SEQUENCE [LARGE SCALE GENOMIC DNA]</scope>
    <source>
        <strain evidence="3 4">CCMP2467</strain>
    </source>
</reference>
<comment type="caution">
    <text evidence="3">The sequence shown here is derived from an EMBL/GenBank/DDBJ whole genome shotgun (WGS) entry which is preliminary data.</text>
</comment>
<dbReference type="PANTHER" id="PTHR45615">
    <property type="entry name" value="MYOSIN HEAVY CHAIN, NON-MUSCLE"/>
    <property type="match status" value="1"/>
</dbReference>
<sequence>MGPTQKRGSFHLAKQWQSPQIDKPVRLQHLDQQPQEPITCPRPSPEVDDYIEGFTREILHPSGLDTGFQALPLPPMPPLAPRFEDVVTSEGQVDQPGNVSESVSTEPRRSEGRSYTSKPLARSLTAPRDLEQPSEVQQLCRHLSLEQKLALAQRNQQLRWELGLLRHQGVAMRRHYQMARRDSKEKAEELQRVQAELETSKQQSEQMAEAHAQLSLDLQDREMRLAELQVEKESLKTAEVAAQNLVARLRREVVVAKEAGDFQQKLAQELRQQLSEREDAIEKLEQLHEQCLQRIDAAECLVERQKADYEMQHEQLQGDLKESQQARRLLEQQVVQLEQYLQNLWATWDTSLAGAREKLALTTAEHAEKFGRAAAEQAEKLGQAAAEHAEKLGRSAAEQAEKLGRAATEQAEKFGFVAVEQGEKLGRALAENAGLQSRLQAAERRVAEAMQDLHATSVRAQAAEESHAKVQAELLETKLGASNQLEAMRRQAEAECRRLTRQMQTWKARAQGEQERADQVLRTEESFKWQQQAAFALERSELESQVTHNINHFPLVGMSFGDRLFYLARQQGRPGIATRDFALVVSANVTLSCYMTSSAEAAHEEAAAPVCGTLYGHSVLVPSDHRGSSMDLLCRRRSFGTEVRELSALFLSLEEALFLQSELHVLDVLTQSTGRFSRKGINSYRLAGGKDIRSPDWYPYLIGRVPCIGMHLLDTATFSQIRL</sequence>
<name>A0A1Q9CRS2_SYMMI</name>
<evidence type="ECO:0000256" key="1">
    <source>
        <dbReference type="SAM" id="Coils"/>
    </source>
</evidence>
<dbReference type="AlphaFoldDB" id="A0A1Q9CRS2"/>
<dbReference type="Proteomes" id="UP000186817">
    <property type="component" value="Unassembled WGS sequence"/>
</dbReference>
<dbReference type="PANTHER" id="PTHR45615:SF80">
    <property type="entry name" value="GRIP DOMAIN-CONTAINING PROTEIN"/>
    <property type="match status" value="1"/>
</dbReference>
<feature type="coiled-coil region" evidence="1">
    <location>
        <begin position="425"/>
        <end position="516"/>
    </location>
</feature>
<feature type="region of interest" description="Disordered" evidence="2">
    <location>
        <begin position="1"/>
        <end position="23"/>
    </location>
</feature>
<protein>
    <submittedName>
        <fullName evidence="3">Uncharacterized protein</fullName>
    </submittedName>
</protein>
<feature type="region of interest" description="Disordered" evidence="2">
    <location>
        <begin position="87"/>
        <end position="133"/>
    </location>
</feature>
<dbReference type="OrthoDB" id="437874at2759"/>
<proteinExistence type="predicted"/>
<feature type="coiled-coil region" evidence="1">
    <location>
        <begin position="176"/>
        <end position="343"/>
    </location>
</feature>
<keyword evidence="1" id="KW-0175">Coiled coil</keyword>
<dbReference type="EMBL" id="LSRX01000965">
    <property type="protein sequence ID" value="OLP85605.1"/>
    <property type="molecule type" value="Genomic_DNA"/>
</dbReference>
<feature type="compositionally biased region" description="Polar residues" evidence="2">
    <location>
        <begin position="89"/>
        <end position="105"/>
    </location>
</feature>
<evidence type="ECO:0000256" key="2">
    <source>
        <dbReference type="SAM" id="MobiDB-lite"/>
    </source>
</evidence>
<accession>A0A1Q9CRS2</accession>
<evidence type="ECO:0000313" key="4">
    <source>
        <dbReference type="Proteomes" id="UP000186817"/>
    </source>
</evidence>
<feature type="region of interest" description="Disordered" evidence="2">
    <location>
        <begin position="29"/>
        <end position="48"/>
    </location>
</feature>
<gene>
    <name evidence="3" type="ORF">AK812_SmicGene33383</name>
</gene>
<organism evidence="3 4">
    <name type="scientific">Symbiodinium microadriaticum</name>
    <name type="common">Dinoflagellate</name>
    <name type="synonym">Zooxanthella microadriatica</name>
    <dbReference type="NCBI Taxonomy" id="2951"/>
    <lineage>
        <taxon>Eukaryota</taxon>
        <taxon>Sar</taxon>
        <taxon>Alveolata</taxon>
        <taxon>Dinophyceae</taxon>
        <taxon>Suessiales</taxon>
        <taxon>Symbiodiniaceae</taxon>
        <taxon>Symbiodinium</taxon>
    </lineage>
</organism>